<sequence>MDVNNRELALQTGLLMLLTTTVIIGGASLVFGVTPSLPQPQALAILPDSSLVILLSGLGLSAVMANRHRWRKLASVTLLALATYTMLHNGMSGHSGVSWLSGQPRLPSQATPILVLAAFCLWVGPQGPWQQRVWQVGGGILWVIGSITLAYHAGVGLPAWLPRASALLPGLLCFSFGLAMIMVSRNIPHLAASLSKSAVVAGIVGVALSMSAWFLISWNQHETIRLEAQHTLSNVTTSIERTLNSRAIVLERLAERWQGVFEDEASRQREVVRYWSDYPSILALAYFNPSARDIWRRAQQGSDLLWLDDQLTSLAVIRWLNQQQQSVQWLFPDAARPNIALLAIKPVAEQRYQLLAMIDIAYLISQETHISELAFTLRIRHQGGEIMSKQSQPASERSFSEASLLSEQHLGLPGGPALHLSLWPQGSSHFELAKFIAAGIGVSGLLLTYQLVLSLALMAARAQRTLELAQAKEALEDQHRIQAMIARDEPCSATLLQICRLLEQQSVQYHAAIWRLDTSAAYRVELLSCSLPFALQESMPFNESVVTLANELHQRGETTATLVMDADSSSTLCRLAAQYGYGKATLHILSSSDSHPLGAVVLLWKQSEPEPVSRASEPEPILLPSALRLMRLAIERYNHQQTLQDSEQRFRSLFTQNPDGVFSLDVDGYFLSVNQSLLTLLAISEADIIGTHLYTMLPTEQRDPINHVFSQALTGVSQRIEIEMPSQTGHLHYVDISFLPTVVMDNVVGVYGVVKEMTALRFNEAQLRIFQRSLEASSNGVLICEAQRNDFPIIYVNPAFVEITGYDLEDVQQRNCRFLQGPDTDPQQVTDIRQALTQQRDISLTIRNYRKDGRAFWNNVFISPVRAHDGQATHFVGIINDISERKDHENALAYHATHDALTGLGNRALFEDRLRHDVDLAKRHHQQLAVLFIDLDEFKPINDTLGHAIGDQVLIHVARRLEEVIRPSDTLCRFGGDEFVLLLPDLDAPQHAQEVAERLLLELAQPYRIDRHELYLSASIGIALSDEALDNPAALLQQADMAMYKAKQQGRNTLQTFTHDINQKLTQRVTLRNDLQEAITQEQFELHYQPLLGRDGNVHGFEALVRWNHPIKGPISPALFIPIAEETGQIIGLSQWVLERAAQDFLNLQPLLPSHCRMAVNLSPMQFHRPSFLSSLRKTLEVTGLPPTALELELTEGILMNDTDAAIDTLHALRGMGISIAIDDFGTGFSSLSYLRHLPIDKIKIDRSFILNIDESSKDAAVVQGIIALAHHLELNVVAEGVETRHQQQQLLALNCDVLQGYLFAKPMPFDMLTHWLAEHNTRLS</sequence>
<dbReference type="NCBIfam" id="TIGR00254">
    <property type="entry name" value="GGDEF"/>
    <property type="match status" value="1"/>
</dbReference>
<dbReference type="SMART" id="SM00267">
    <property type="entry name" value="GGDEF"/>
    <property type="match status" value="1"/>
</dbReference>
<feature type="transmembrane region" description="Helical" evidence="1">
    <location>
        <begin position="166"/>
        <end position="185"/>
    </location>
</feature>
<dbReference type="SUPFAM" id="SSF55785">
    <property type="entry name" value="PYP-like sensor domain (PAS domain)"/>
    <property type="match status" value="2"/>
</dbReference>
<gene>
    <name evidence="6" type="ORF">GCM10011382_08140</name>
</gene>
<dbReference type="Pfam" id="PF08448">
    <property type="entry name" value="PAS_4"/>
    <property type="match status" value="1"/>
</dbReference>
<dbReference type="InterPro" id="IPR013656">
    <property type="entry name" value="PAS_4"/>
</dbReference>
<dbReference type="SUPFAM" id="SSF55073">
    <property type="entry name" value="Nucleotide cyclase"/>
    <property type="match status" value="1"/>
</dbReference>
<dbReference type="InterPro" id="IPR000700">
    <property type="entry name" value="PAS-assoc_C"/>
</dbReference>
<evidence type="ECO:0000313" key="7">
    <source>
        <dbReference type="Proteomes" id="UP000597301"/>
    </source>
</evidence>
<keyword evidence="1" id="KW-0812">Transmembrane</keyword>
<dbReference type="PANTHER" id="PTHR44757:SF2">
    <property type="entry name" value="BIOFILM ARCHITECTURE MAINTENANCE PROTEIN MBAA"/>
    <property type="match status" value="1"/>
</dbReference>
<dbReference type="PROSITE" id="PS50887">
    <property type="entry name" value="GGDEF"/>
    <property type="match status" value="1"/>
</dbReference>
<dbReference type="Gene3D" id="3.30.450.20">
    <property type="entry name" value="PAS domain"/>
    <property type="match status" value="2"/>
</dbReference>
<feature type="transmembrane region" description="Helical" evidence="1">
    <location>
        <begin position="70"/>
        <end position="87"/>
    </location>
</feature>
<dbReference type="EMBL" id="BMHM01000001">
    <property type="protein sequence ID" value="GGC80394.1"/>
    <property type="molecule type" value="Genomic_DNA"/>
</dbReference>
<dbReference type="Pfam" id="PF00990">
    <property type="entry name" value="GGDEF"/>
    <property type="match status" value="1"/>
</dbReference>
<dbReference type="Pfam" id="PF00563">
    <property type="entry name" value="EAL"/>
    <property type="match status" value="1"/>
</dbReference>
<feature type="domain" description="PAS" evidence="2">
    <location>
        <begin position="766"/>
        <end position="839"/>
    </location>
</feature>
<organism evidence="6 7">
    <name type="scientific">Vreelandella lutescens</name>
    <dbReference type="NCBI Taxonomy" id="1602943"/>
    <lineage>
        <taxon>Bacteria</taxon>
        <taxon>Pseudomonadati</taxon>
        <taxon>Pseudomonadota</taxon>
        <taxon>Gammaproteobacteria</taxon>
        <taxon>Oceanospirillales</taxon>
        <taxon>Halomonadaceae</taxon>
        <taxon>Vreelandella</taxon>
    </lineage>
</organism>
<evidence type="ECO:0000259" key="3">
    <source>
        <dbReference type="PROSITE" id="PS50113"/>
    </source>
</evidence>
<evidence type="ECO:0000313" key="6">
    <source>
        <dbReference type="EMBL" id="GGC80394.1"/>
    </source>
</evidence>
<feature type="transmembrane region" description="Helical" evidence="1">
    <location>
        <begin position="107"/>
        <end position="124"/>
    </location>
</feature>
<dbReference type="CDD" id="cd00130">
    <property type="entry name" value="PAS"/>
    <property type="match status" value="2"/>
</dbReference>
<keyword evidence="1" id="KW-0472">Membrane</keyword>
<dbReference type="InterPro" id="IPR035919">
    <property type="entry name" value="EAL_sf"/>
</dbReference>
<dbReference type="SMART" id="SM00086">
    <property type="entry name" value="PAC"/>
    <property type="match status" value="1"/>
</dbReference>
<protein>
    <submittedName>
        <fullName evidence="6">Uncharacterized protein</fullName>
    </submittedName>
</protein>
<feature type="domain" description="GGDEF" evidence="5">
    <location>
        <begin position="926"/>
        <end position="1059"/>
    </location>
</feature>
<dbReference type="InterPro" id="IPR001633">
    <property type="entry name" value="EAL_dom"/>
</dbReference>
<feature type="domain" description="PAS" evidence="2">
    <location>
        <begin position="646"/>
        <end position="716"/>
    </location>
</feature>
<keyword evidence="1" id="KW-1133">Transmembrane helix</keyword>
<keyword evidence="7" id="KW-1185">Reference proteome</keyword>
<feature type="domain" description="EAL" evidence="4">
    <location>
        <begin position="1068"/>
        <end position="1321"/>
    </location>
</feature>
<dbReference type="InterPro" id="IPR043128">
    <property type="entry name" value="Rev_trsase/Diguanyl_cyclase"/>
</dbReference>
<dbReference type="Gene3D" id="3.20.20.450">
    <property type="entry name" value="EAL domain"/>
    <property type="match status" value="1"/>
</dbReference>
<dbReference type="CDD" id="cd01949">
    <property type="entry name" value="GGDEF"/>
    <property type="match status" value="1"/>
</dbReference>
<evidence type="ECO:0000259" key="5">
    <source>
        <dbReference type="PROSITE" id="PS50887"/>
    </source>
</evidence>
<dbReference type="CDD" id="cd01948">
    <property type="entry name" value="EAL"/>
    <property type="match status" value="1"/>
</dbReference>
<dbReference type="InterPro" id="IPR001610">
    <property type="entry name" value="PAC"/>
</dbReference>
<evidence type="ECO:0000259" key="4">
    <source>
        <dbReference type="PROSITE" id="PS50883"/>
    </source>
</evidence>
<dbReference type="NCBIfam" id="TIGR00229">
    <property type="entry name" value="sensory_box"/>
    <property type="match status" value="2"/>
</dbReference>
<dbReference type="PANTHER" id="PTHR44757">
    <property type="entry name" value="DIGUANYLATE CYCLASE DGCP"/>
    <property type="match status" value="1"/>
</dbReference>
<dbReference type="Pfam" id="PF13426">
    <property type="entry name" value="PAS_9"/>
    <property type="match status" value="1"/>
</dbReference>
<dbReference type="PROSITE" id="PS50112">
    <property type="entry name" value="PAS"/>
    <property type="match status" value="2"/>
</dbReference>
<dbReference type="Proteomes" id="UP000597301">
    <property type="component" value="Unassembled WGS sequence"/>
</dbReference>
<feature type="transmembrane region" description="Helical" evidence="1">
    <location>
        <begin position="43"/>
        <end position="63"/>
    </location>
</feature>
<dbReference type="PROSITE" id="PS50113">
    <property type="entry name" value="PAC"/>
    <property type="match status" value="1"/>
</dbReference>
<evidence type="ECO:0000259" key="2">
    <source>
        <dbReference type="PROSITE" id="PS50112"/>
    </source>
</evidence>
<dbReference type="RefSeq" id="WP_188638217.1">
    <property type="nucleotide sequence ID" value="NZ_BMHM01000001.1"/>
</dbReference>
<feature type="transmembrane region" description="Helical" evidence="1">
    <location>
        <begin position="12"/>
        <end position="31"/>
    </location>
</feature>
<dbReference type="InterPro" id="IPR029787">
    <property type="entry name" value="Nucleotide_cyclase"/>
</dbReference>
<dbReference type="SUPFAM" id="SSF141868">
    <property type="entry name" value="EAL domain-like"/>
    <property type="match status" value="1"/>
</dbReference>
<feature type="transmembrane region" description="Helical" evidence="1">
    <location>
        <begin position="136"/>
        <end position="154"/>
    </location>
</feature>
<name>A0ABQ1NLU4_9GAMM</name>
<dbReference type="Gene3D" id="3.30.70.270">
    <property type="match status" value="1"/>
</dbReference>
<accession>A0ABQ1NLU4</accession>
<dbReference type="PROSITE" id="PS50883">
    <property type="entry name" value="EAL"/>
    <property type="match status" value="1"/>
</dbReference>
<feature type="transmembrane region" description="Helical" evidence="1">
    <location>
        <begin position="197"/>
        <end position="216"/>
    </location>
</feature>
<dbReference type="InterPro" id="IPR052155">
    <property type="entry name" value="Biofilm_reg_signaling"/>
</dbReference>
<dbReference type="InterPro" id="IPR000160">
    <property type="entry name" value="GGDEF_dom"/>
</dbReference>
<feature type="domain" description="PAC" evidence="3">
    <location>
        <begin position="840"/>
        <end position="894"/>
    </location>
</feature>
<reference evidence="7" key="1">
    <citation type="journal article" date="2019" name="Int. J. Syst. Evol. Microbiol.">
        <title>The Global Catalogue of Microorganisms (GCM) 10K type strain sequencing project: providing services to taxonomists for standard genome sequencing and annotation.</title>
        <authorList>
            <consortium name="The Broad Institute Genomics Platform"/>
            <consortium name="The Broad Institute Genome Sequencing Center for Infectious Disease"/>
            <person name="Wu L."/>
            <person name="Ma J."/>
        </authorList>
    </citation>
    <scope>NUCLEOTIDE SEQUENCE [LARGE SCALE GENOMIC DNA]</scope>
    <source>
        <strain evidence="7">CGMCC 1.15122</strain>
    </source>
</reference>
<comment type="caution">
    <text evidence="6">The sequence shown here is derived from an EMBL/GenBank/DDBJ whole genome shotgun (WGS) entry which is preliminary data.</text>
</comment>
<proteinExistence type="predicted"/>
<dbReference type="InterPro" id="IPR035965">
    <property type="entry name" value="PAS-like_dom_sf"/>
</dbReference>
<dbReference type="InterPro" id="IPR000014">
    <property type="entry name" value="PAS"/>
</dbReference>
<evidence type="ECO:0000256" key="1">
    <source>
        <dbReference type="SAM" id="Phobius"/>
    </source>
</evidence>
<dbReference type="SMART" id="SM00052">
    <property type="entry name" value="EAL"/>
    <property type="match status" value="1"/>
</dbReference>
<dbReference type="SMART" id="SM00091">
    <property type="entry name" value="PAS"/>
    <property type="match status" value="2"/>
</dbReference>